<dbReference type="EMBL" id="CAXIEN010000317">
    <property type="protein sequence ID" value="CAL1292931.1"/>
    <property type="molecule type" value="Genomic_DNA"/>
</dbReference>
<dbReference type="Proteomes" id="UP001497382">
    <property type="component" value="Unassembled WGS sequence"/>
</dbReference>
<protein>
    <submittedName>
        <fullName evidence="1">Uncharacterized protein</fullName>
    </submittedName>
</protein>
<keyword evidence="2" id="KW-1185">Reference proteome</keyword>
<evidence type="ECO:0000313" key="2">
    <source>
        <dbReference type="Proteomes" id="UP001497382"/>
    </source>
</evidence>
<organism evidence="1 2">
    <name type="scientific">Larinioides sclopetarius</name>
    <dbReference type="NCBI Taxonomy" id="280406"/>
    <lineage>
        <taxon>Eukaryota</taxon>
        <taxon>Metazoa</taxon>
        <taxon>Ecdysozoa</taxon>
        <taxon>Arthropoda</taxon>
        <taxon>Chelicerata</taxon>
        <taxon>Arachnida</taxon>
        <taxon>Araneae</taxon>
        <taxon>Araneomorphae</taxon>
        <taxon>Entelegynae</taxon>
        <taxon>Araneoidea</taxon>
        <taxon>Araneidae</taxon>
        <taxon>Larinioides</taxon>
    </lineage>
</organism>
<proteinExistence type="predicted"/>
<sequence length="104" mass="12187">MSLCLNPWEPQNTLTVTRFQKLGKRHLKRQVLFIFPPLSKVAFHCRPDVLFKIFLCACLHNKTAFCGLRRFESRFIKFKCTISVRSERIMEALGASHRIFLSNT</sequence>
<name>A0AAV2B9S3_9ARAC</name>
<reference evidence="1 2" key="1">
    <citation type="submission" date="2024-04" db="EMBL/GenBank/DDBJ databases">
        <authorList>
            <person name="Rising A."/>
            <person name="Reimegard J."/>
            <person name="Sonavane S."/>
            <person name="Akerstrom W."/>
            <person name="Nylinder S."/>
            <person name="Hedman E."/>
            <person name="Kallberg Y."/>
        </authorList>
    </citation>
    <scope>NUCLEOTIDE SEQUENCE [LARGE SCALE GENOMIC DNA]</scope>
</reference>
<evidence type="ECO:0000313" key="1">
    <source>
        <dbReference type="EMBL" id="CAL1292931.1"/>
    </source>
</evidence>
<dbReference type="AlphaFoldDB" id="A0AAV2B9S3"/>
<accession>A0AAV2B9S3</accession>
<comment type="caution">
    <text evidence="1">The sequence shown here is derived from an EMBL/GenBank/DDBJ whole genome shotgun (WGS) entry which is preliminary data.</text>
</comment>
<gene>
    <name evidence="1" type="ORF">LARSCL_LOCUS17923</name>
</gene>